<name>A0ABP3HQR8_9CAUL</name>
<dbReference type="InterPro" id="IPR007372">
    <property type="entry name" value="Lipid/polyisoprenoid-bd_YceI"/>
</dbReference>
<gene>
    <name evidence="3" type="ORF">GCM10009093_00720</name>
</gene>
<keyword evidence="1" id="KW-0732">Signal</keyword>
<dbReference type="PANTHER" id="PTHR34406:SF1">
    <property type="entry name" value="PROTEIN YCEI"/>
    <property type="match status" value="1"/>
</dbReference>
<dbReference type="Gene3D" id="2.40.128.110">
    <property type="entry name" value="Lipid/polyisoprenoid-binding, YceI-like"/>
    <property type="match status" value="1"/>
</dbReference>
<dbReference type="InterPro" id="IPR036761">
    <property type="entry name" value="TTHA0802/YceI-like_sf"/>
</dbReference>
<protein>
    <submittedName>
        <fullName evidence="3">YceI family protein</fullName>
    </submittedName>
</protein>
<feature type="signal peptide" evidence="1">
    <location>
        <begin position="1"/>
        <end position="25"/>
    </location>
</feature>
<dbReference type="RefSeq" id="WP_167179004.1">
    <property type="nucleotide sequence ID" value="NZ_BAAAEJ010000001.1"/>
</dbReference>
<sequence>MHQSYKTVLCIAAITALGVSGTVVAKNNFTLNPAEVHAGDYKLDSSHGRITWEIDHAGFSKYVGQFVNVQAELKLDPANPANSTLTATIPIADIAPNDAALKRHLLNADFFDAENHPTATFRSTRIVVDSDDAKEADVYGDLTIRGITRPIKMEVEFNKAGTMMGQYRAGFDGEATIKRSDFGINYGLPLIGDEVELHIEGEFTR</sequence>
<dbReference type="PANTHER" id="PTHR34406">
    <property type="entry name" value="PROTEIN YCEI"/>
    <property type="match status" value="1"/>
</dbReference>
<proteinExistence type="predicted"/>
<evidence type="ECO:0000259" key="2">
    <source>
        <dbReference type="SMART" id="SM00867"/>
    </source>
</evidence>
<dbReference type="Pfam" id="PF04264">
    <property type="entry name" value="YceI"/>
    <property type="match status" value="1"/>
</dbReference>
<dbReference type="SMART" id="SM00867">
    <property type="entry name" value="YceI"/>
    <property type="match status" value="1"/>
</dbReference>
<evidence type="ECO:0000313" key="3">
    <source>
        <dbReference type="EMBL" id="GAA0377429.1"/>
    </source>
</evidence>
<evidence type="ECO:0000256" key="1">
    <source>
        <dbReference type="SAM" id="SignalP"/>
    </source>
</evidence>
<comment type="caution">
    <text evidence="3">The sequence shown here is derived from an EMBL/GenBank/DDBJ whole genome shotgun (WGS) entry which is preliminary data.</text>
</comment>
<accession>A0ABP3HQR8</accession>
<dbReference type="SUPFAM" id="SSF101874">
    <property type="entry name" value="YceI-like"/>
    <property type="match status" value="1"/>
</dbReference>
<evidence type="ECO:0000313" key="4">
    <source>
        <dbReference type="Proteomes" id="UP001500791"/>
    </source>
</evidence>
<dbReference type="EMBL" id="BAAAEJ010000001">
    <property type="protein sequence ID" value="GAA0377429.1"/>
    <property type="molecule type" value="Genomic_DNA"/>
</dbReference>
<dbReference type="Proteomes" id="UP001500791">
    <property type="component" value="Unassembled WGS sequence"/>
</dbReference>
<feature type="domain" description="Lipid/polyisoprenoid-binding YceI-like" evidence="2">
    <location>
        <begin position="40"/>
        <end position="204"/>
    </location>
</feature>
<feature type="chain" id="PRO_5045076892" evidence="1">
    <location>
        <begin position="26"/>
        <end position="205"/>
    </location>
</feature>
<reference evidence="4" key="1">
    <citation type="journal article" date="2019" name="Int. J. Syst. Evol. Microbiol.">
        <title>The Global Catalogue of Microorganisms (GCM) 10K type strain sequencing project: providing services to taxonomists for standard genome sequencing and annotation.</title>
        <authorList>
            <consortium name="The Broad Institute Genomics Platform"/>
            <consortium name="The Broad Institute Genome Sequencing Center for Infectious Disease"/>
            <person name="Wu L."/>
            <person name="Ma J."/>
        </authorList>
    </citation>
    <scope>NUCLEOTIDE SEQUENCE [LARGE SCALE GENOMIC DNA]</scope>
    <source>
        <strain evidence="4">JCM 13476</strain>
    </source>
</reference>
<organism evidence="3 4">
    <name type="scientific">Brevundimonas terrae</name>
    <dbReference type="NCBI Taxonomy" id="363631"/>
    <lineage>
        <taxon>Bacteria</taxon>
        <taxon>Pseudomonadati</taxon>
        <taxon>Pseudomonadota</taxon>
        <taxon>Alphaproteobacteria</taxon>
        <taxon>Caulobacterales</taxon>
        <taxon>Caulobacteraceae</taxon>
        <taxon>Brevundimonas</taxon>
    </lineage>
</organism>
<keyword evidence="4" id="KW-1185">Reference proteome</keyword>